<organism evidence="3 4">
    <name type="scientific">Nitrosospira multiformis</name>
    <dbReference type="NCBI Taxonomy" id="1231"/>
    <lineage>
        <taxon>Bacteria</taxon>
        <taxon>Pseudomonadati</taxon>
        <taxon>Pseudomonadota</taxon>
        <taxon>Betaproteobacteria</taxon>
        <taxon>Nitrosomonadales</taxon>
        <taxon>Nitrosomonadaceae</taxon>
        <taxon>Nitrosospira</taxon>
    </lineage>
</organism>
<accession>A0A1I7GY39</accession>
<feature type="chain" id="PRO_5010336974" description="DUF4398 domain-containing protein" evidence="2">
    <location>
        <begin position="28"/>
        <end position="144"/>
    </location>
</feature>
<gene>
    <name evidence="3" type="ORF">SAMN05216417_10668</name>
</gene>
<protein>
    <recommendedName>
        <fullName evidence="5">DUF4398 domain-containing protein</fullName>
    </recommendedName>
</protein>
<dbReference type="OrthoDB" id="8562971at2"/>
<evidence type="ECO:0000256" key="2">
    <source>
        <dbReference type="SAM" id="SignalP"/>
    </source>
</evidence>
<feature type="signal peptide" evidence="2">
    <location>
        <begin position="1"/>
        <end position="27"/>
    </location>
</feature>
<dbReference type="EMBL" id="FPBZ01000006">
    <property type="protein sequence ID" value="SFU53176.1"/>
    <property type="molecule type" value="Genomic_DNA"/>
</dbReference>
<feature type="coiled-coil region" evidence="1">
    <location>
        <begin position="60"/>
        <end position="119"/>
    </location>
</feature>
<evidence type="ECO:0008006" key="5">
    <source>
        <dbReference type="Google" id="ProtNLM"/>
    </source>
</evidence>
<sequence length="144" mass="16375">MKIDKIVATFSLFSLMFMAAMSLPVQAAAEVEGFDVDAASRNAVTRSDHEAVARYYDNAAVETQAKAHEQKRLLEQYENKSYLYGREAQDMLAHTYALARKYEKEAQAHTREAALHRQMASQIEENDFTRNDSLQKLSTISDLH</sequence>
<evidence type="ECO:0000313" key="4">
    <source>
        <dbReference type="Proteomes" id="UP000182649"/>
    </source>
</evidence>
<name>A0A1I7GY39_9PROT</name>
<keyword evidence="2" id="KW-0732">Signal</keyword>
<reference evidence="3 4" key="1">
    <citation type="submission" date="2016-10" db="EMBL/GenBank/DDBJ databases">
        <authorList>
            <person name="de Groot N.N."/>
        </authorList>
    </citation>
    <scope>NUCLEOTIDE SEQUENCE [LARGE SCALE GENOMIC DNA]</scope>
    <source>
        <strain evidence="3 4">Nl14</strain>
    </source>
</reference>
<proteinExistence type="predicted"/>
<evidence type="ECO:0000256" key="1">
    <source>
        <dbReference type="SAM" id="Coils"/>
    </source>
</evidence>
<dbReference type="AlphaFoldDB" id="A0A1I7GY39"/>
<dbReference type="Proteomes" id="UP000182649">
    <property type="component" value="Unassembled WGS sequence"/>
</dbReference>
<keyword evidence="1" id="KW-0175">Coiled coil</keyword>
<evidence type="ECO:0000313" key="3">
    <source>
        <dbReference type="EMBL" id="SFU53176.1"/>
    </source>
</evidence>